<evidence type="ECO:0000313" key="2">
    <source>
        <dbReference type="EMBL" id="XBH07376.1"/>
    </source>
</evidence>
<feature type="compositionally biased region" description="Polar residues" evidence="1">
    <location>
        <begin position="623"/>
        <end position="632"/>
    </location>
</feature>
<name>A0AAU7CQE2_9BACT</name>
<dbReference type="AlphaFoldDB" id="A0AAU7CQE2"/>
<proteinExistence type="predicted"/>
<protein>
    <submittedName>
        <fullName evidence="2">Uncharacterized protein</fullName>
    </submittedName>
</protein>
<gene>
    <name evidence="2" type="ORF">V5E97_15420</name>
</gene>
<sequence>MAKKAGIDRGCEASDPASDAIAIPFADRLVVLKNAVCFSESELRTLLGKHNVEIEDFEALTTSVGSSGADEFVVANGPLLIRPIVRAGDRWIVALPGSLLSACRHELIRLAHEMGVANQLSRCFSLAAWRSVCSSLEILDHQQLDCHLPRLPDGLAEAVDGVFQFDQGKLAYTLLVTDALEAYDPQSPHGAWPTPDFDPLIDQRLDEIERFIFTVSGDVHEVFFLVVIQGIGRLVAMGFDRPKGPVYSQFLNLSAADLETIAFLEGGNSLVLWKYAKACSRLRDKTQVICMDSIDEFLLYRKTGYNFYISDEAAPDVLYIPPGSGELKKEVIRQRDWHAAPSTKRGYFVEVTCLHDSRAVPIYVPRSIIHGLPDRATVLVEGLPVPVWIVGATRPGDRDVRQASFVFTESLAYWIWQFTPCLVPLLQRVEPSDLVHIELAFDGDWSGTPVELDPMIAPVSVMPHVEALKLELTIHPSFNDMMGVEDNRGERELMRLILEGLRAFAPDEAERLLADRKIAEYIDFYAPLGRKKKILVSNSSHTPILDKRGLPSLRKVQEADENELLDEAGEYLIQEKGYPIAPIAKDRRVAVLNSVVQFLYSPGEIDRFAQSRRLAGNPRCETRGSSPRNRTSAADDPDAPRVF</sequence>
<accession>A0AAU7CQE2</accession>
<organism evidence="2">
    <name type="scientific">Singulisphaera sp. Ch08</name>
    <dbReference type="NCBI Taxonomy" id="3120278"/>
    <lineage>
        <taxon>Bacteria</taxon>
        <taxon>Pseudomonadati</taxon>
        <taxon>Planctomycetota</taxon>
        <taxon>Planctomycetia</taxon>
        <taxon>Isosphaerales</taxon>
        <taxon>Isosphaeraceae</taxon>
        <taxon>Singulisphaera</taxon>
    </lineage>
</organism>
<feature type="region of interest" description="Disordered" evidence="1">
    <location>
        <begin position="616"/>
        <end position="643"/>
    </location>
</feature>
<dbReference type="RefSeq" id="WP_406700213.1">
    <property type="nucleotide sequence ID" value="NZ_CP155447.1"/>
</dbReference>
<reference evidence="2" key="1">
    <citation type="submission" date="2024-05" db="EMBL/GenBank/DDBJ databases">
        <title>Planctomycetes of the genus Singulisphaera possess chitinolytic capabilities.</title>
        <authorList>
            <person name="Ivanova A."/>
        </authorList>
    </citation>
    <scope>NUCLEOTIDE SEQUENCE</scope>
    <source>
        <strain evidence="2">Ch08T</strain>
    </source>
</reference>
<evidence type="ECO:0000256" key="1">
    <source>
        <dbReference type="SAM" id="MobiDB-lite"/>
    </source>
</evidence>
<dbReference type="EMBL" id="CP155447">
    <property type="protein sequence ID" value="XBH07376.1"/>
    <property type="molecule type" value="Genomic_DNA"/>
</dbReference>